<keyword evidence="1" id="KW-1133">Transmembrane helix</keyword>
<dbReference type="AlphaFoldDB" id="A0AAU6T500"/>
<dbReference type="Pfam" id="PF05930">
    <property type="entry name" value="Phage_AlpA"/>
    <property type="match status" value="1"/>
</dbReference>
<evidence type="ECO:0000313" key="2">
    <source>
        <dbReference type="EMBL" id="XAG40196.1"/>
    </source>
</evidence>
<dbReference type="EMBL" id="CP095328">
    <property type="protein sequence ID" value="XAG40196.1"/>
    <property type="molecule type" value="Genomic_DNA"/>
</dbReference>
<dbReference type="Gene3D" id="1.10.238.160">
    <property type="match status" value="1"/>
</dbReference>
<dbReference type="PANTHER" id="PTHR36154">
    <property type="entry name" value="DNA-BINDING TRANSCRIPTIONAL ACTIVATOR ALPA"/>
    <property type="match status" value="1"/>
</dbReference>
<evidence type="ECO:0000256" key="1">
    <source>
        <dbReference type="SAM" id="Phobius"/>
    </source>
</evidence>
<feature type="transmembrane region" description="Helical" evidence="1">
    <location>
        <begin position="36"/>
        <end position="55"/>
    </location>
</feature>
<proteinExistence type="predicted"/>
<accession>A0AAU6T500</accession>
<keyword evidence="1" id="KW-0812">Transmembrane</keyword>
<organism evidence="2">
    <name type="scientific">Aeromonas sp. 19NY04SH05-1</name>
    <dbReference type="NCBI Taxonomy" id="2920537"/>
    <lineage>
        <taxon>Bacteria</taxon>
        <taxon>Pseudomonadati</taxon>
        <taxon>Pseudomonadota</taxon>
        <taxon>Gammaproteobacteria</taxon>
        <taxon>Aeromonadales</taxon>
        <taxon>Aeromonadaceae</taxon>
        <taxon>Aeromonas</taxon>
    </lineage>
</organism>
<dbReference type="InterPro" id="IPR010260">
    <property type="entry name" value="AlpA"/>
</dbReference>
<keyword evidence="1" id="KW-0472">Membrane</keyword>
<dbReference type="InterPro" id="IPR052931">
    <property type="entry name" value="Prophage_regulatory_activator"/>
</dbReference>
<sequence>MPSATIKHGQIHAAHHPISAMQLKIKLALFQLRSNILFYTSFHSVILILAISHTIHPCSGCLKPVFFNPQSLLVNETPNYQENTMNTSPKVLRIKDVIQKTGLARSTIYDRISDKSPRYDKNFPKPLKLGLSAVGWFEHEIDTWLTKQASMRGFY</sequence>
<gene>
    <name evidence="2" type="ORF">MRK42_14455</name>
</gene>
<name>A0AAU6T500_9GAMM</name>
<dbReference type="RefSeq" id="WP_335857326.1">
    <property type="nucleotide sequence ID" value="NZ_CP095328.1"/>
</dbReference>
<reference evidence="2" key="1">
    <citation type="submission" date="2022-03" db="EMBL/GenBank/DDBJ databases">
        <title>Sea Food Isolates.</title>
        <authorList>
            <person name="Li C."/>
        </authorList>
    </citation>
    <scope>NUCLEOTIDE SEQUENCE</scope>
    <source>
        <strain evidence="2">19NY04SH05-1</strain>
    </source>
</reference>
<protein>
    <submittedName>
        <fullName evidence="2">AlpA family transcriptional regulator</fullName>
    </submittedName>
</protein>
<dbReference type="PANTHER" id="PTHR36154:SF1">
    <property type="entry name" value="DNA-BINDING TRANSCRIPTIONAL ACTIVATOR ALPA"/>
    <property type="match status" value="1"/>
</dbReference>